<dbReference type="GeneID" id="54992382"/>
<accession>A0A2U8UPH9</accession>
<dbReference type="Pfam" id="PF10979">
    <property type="entry name" value="DUF2786"/>
    <property type="match status" value="1"/>
</dbReference>
<dbReference type="Pfam" id="PF23771">
    <property type="entry name" value="DUF7168"/>
    <property type="match status" value="1"/>
</dbReference>
<sequence>MSEKKIDLIAQLLAKAERTTPEEAEALREHAHRLMAKYMIDQAVIDARRAREGKTHEQIVTKVIQFEGMYRQDMISLGAGVCEALGTVRALQSKGRLSTYLHVIGFESDVQQAEILIRSLQVQALLAVKDWWYSVRDTHTYAYHQDADKVRARHTYVVAFGMGASERIQANRATVIEEAGTGTDLVLVDRRHKVDEYVDSLAVGKGRASRRRFDGAAAAAGARAGREANTGERSVDRGRGLPAGAR</sequence>
<feature type="domain" description="DUF7168" evidence="3">
    <location>
        <begin position="76"/>
        <end position="180"/>
    </location>
</feature>
<keyword evidence="5" id="KW-1185">Reference proteome</keyword>
<dbReference type="EMBL" id="MH155873">
    <property type="protein sequence ID" value="AWN05500.1"/>
    <property type="molecule type" value="Genomic_DNA"/>
</dbReference>
<feature type="domain" description="DUF2786" evidence="2">
    <location>
        <begin position="9"/>
        <end position="42"/>
    </location>
</feature>
<organism evidence="4 5">
    <name type="scientific">Microbacterium phage Paschalis</name>
    <dbReference type="NCBI Taxonomy" id="2992928"/>
    <lineage>
        <taxon>Viruses</taxon>
        <taxon>Duplodnaviria</taxon>
        <taxon>Heunggongvirae</taxon>
        <taxon>Uroviricota</taxon>
        <taxon>Caudoviricetes</taxon>
        <taxon>Hodgkinviridae</taxon>
        <taxon>Quhwahvirus</taxon>
        <taxon>Quhwahvirus paschalis</taxon>
    </lineage>
</organism>
<dbReference type="InterPro" id="IPR055592">
    <property type="entry name" value="DUF7168"/>
</dbReference>
<feature type="compositionally biased region" description="Basic and acidic residues" evidence="1">
    <location>
        <begin position="224"/>
        <end position="239"/>
    </location>
</feature>
<evidence type="ECO:0000313" key="5">
    <source>
        <dbReference type="Proteomes" id="UP000246726"/>
    </source>
</evidence>
<dbReference type="RefSeq" id="YP_009801854.1">
    <property type="nucleotide sequence ID" value="NC_047976.1"/>
</dbReference>
<proteinExistence type="predicted"/>
<evidence type="ECO:0000259" key="3">
    <source>
        <dbReference type="Pfam" id="PF23771"/>
    </source>
</evidence>
<evidence type="ECO:0000313" key="4">
    <source>
        <dbReference type="EMBL" id="AWN05500.1"/>
    </source>
</evidence>
<gene>
    <name evidence="4" type="primary">7</name>
    <name evidence="4" type="ORF">SEA_PASCHALIS_7</name>
</gene>
<feature type="region of interest" description="Disordered" evidence="1">
    <location>
        <begin position="218"/>
        <end position="246"/>
    </location>
</feature>
<protein>
    <submittedName>
        <fullName evidence="4">Uncharacterized protein</fullName>
    </submittedName>
</protein>
<evidence type="ECO:0000259" key="2">
    <source>
        <dbReference type="Pfam" id="PF10979"/>
    </source>
</evidence>
<dbReference type="Proteomes" id="UP000246726">
    <property type="component" value="Segment"/>
</dbReference>
<evidence type="ECO:0000256" key="1">
    <source>
        <dbReference type="SAM" id="MobiDB-lite"/>
    </source>
</evidence>
<dbReference type="InterPro" id="IPR024498">
    <property type="entry name" value="DUF2786"/>
</dbReference>
<reference evidence="4 5" key="1">
    <citation type="submission" date="2018-04" db="EMBL/GenBank/DDBJ databases">
        <authorList>
            <person name="Paschalis M.I."/>
            <person name="Cheong D.K."/>
            <person name="Petit-Frere T."/>
            <person name="Stoner K.N."/>
            <person name="Veracka M."/>
            <person name="Ewers R.M."/>
            <person name="Maciver D.B."/>
            <person name="Santiago X."/>
            <person name="Nichols C.D."/>
            <person name="Scaff D.S."/>
            <person name="Osorio S.M."/>
            <person name="Mercado F.J."/>
            <person name="Tamondong K.G."/>
            <person name="Lee J."/>
            <person name="Nicholson R.L."/>
            <person name="Antonucci M.K."/>
            <person name="Anger G.K."/>
            <person name="Washington J.M."/>
            <person name="Garlena R.A."/>
            <person name="Russell D.A."/>
            <person name="Pope W.H."/>
            <person name="Jacobs-Sera D."/>
            <person name="Hendrix R.W."/>
            <person name="Hatfull G.F."/>
        </authorList>
    </citation>
    <scope>NUCLEOTIDE SEQUENCE [LARGE SCALE GENOMIC DNA]</scope>
</reference>
<name>A0A2U8UPH9_9CAUD</name>